<feature type="transmembrane region" description="Helical" evidence="1">
    <location>
        <begin position="128"/>
        <end position="148"/>
    </location>
</feature>
<keyword evidence="1" id="KW-1133">Transmembrane helix</keyword>
<organism evidence="2 3">
    <name type="scientific">Frankia umida</name>
    <dbReference type="NCBI Taxonomy" id="573489"/>
    <lineage>
        <taxon>Bacteria</taxon>
        <taxon>Bacillati</taxon>
        <taxon>Actinomycetota</taxon>
        <taxon>Actinomycetes</taxon>
        <taxon>Frankiales</taxon>
        <taxon>Frankiaceae</taxon>
        <taxon>Frankia</taxon>
    </lineage>
</organism>
<gene>
    <name evidence="2" type="ORF">MXD59_18960</name>
</gene>
<comment type="caution">
    <text evidence="2">The sequence shown here is derived from an EMBL/GenBank/DDBJ whole genome shotgun (WGS) entry which is preliminary data.</text>
</comment>
<keyword evidence="3" id="KW-1185">Reference proteome</keyword>
<dbReference type="EMBL" id="JALKFT010000022">
    <property type="protein sequence ID" value="MCK9877830.1"/>
    <property type="molecule type" value="Genomic_DNA"/>
</dbReference>
<feature type="transmembrane region" description="Helical" evidence="1">
    <location>
        <begin position="98"/>
        <end position="116"/>
    </location>
</feature>
<keyword evidence="1" id="KW-0812">Transmembrane</keyword>
<keyword evidence="1" id="KW-0472">Membrane</keyword>
<feature type="transmembrane region" description="Helical" evidence="1">
    <location>
        <begin position="36"/>
        <end position="59"/>
    </location>
</feature>
<sequence>MTIVLINAVCGLVLVGVLYRFPVLRVWRRVSLQSTLGWLAKFLVICAIVLTLWIGVLMWQLHGRVGQRGLGSSWVGLDVAEVVGMLLVVRLLHLRHAAVSPVAAATATLLAVDAWFDCESAGPRLDYLLSIALALLAELPLALLLAWVSSQTLAWTNRAVPPQPLR</sequence>
<reference evidence="2 3" key="1">
    <citation type="submission" date="2022-04" db="EMBL/GenBank/DDBJ databases">
        <title>Genome diversity in the genus Frankia.</title>
        <authorList>
            <person name="Carlos-Shanley C."/>
            <person name="Hahn D."/>
        </authorList>
    </citation>
    <scope>NUCLEOTIDE SEQUENCE [LARGE SCALE GENOMIC DNA]</scope>
    <source>
        <strain evidence="2 3">Ag45/Mut15</strain>
    </source>
</reference>
<name>A0ABT0K219_9ACTN</name>
<feature type="transmembrane region" description="Helical" evidence="1">
    <location>
        <begin position="71"/>
        <end position="92"/>
    </location>
</feature>
<evidence type="ECO:0000313" key="2">
    <source>
        <dbReference type="EMBL" id="MCK9877830.1"/>
    </source>
</evidence>
<dbReference type="RefSeq" id="WP_248826005.1">
    <property type="nucleotide sequence ID" value="NZ_JALKFT010000022.1"/>
</dbReference>
<dbReference type="Proteomes" id="UP001201873">
    <property type="component" value="Unassembled WGS sequence"/>
</dbReference>
<evidence type="ECO:0000313" key="3">
    <source>
        <dbReference type="Proteomes" id="UP001201873"/>
    </source>
</evidence>
<proteinExistence type="predicted"/>
<accession>A0ABT0K219</accession>
<protein>
    <submittedName>
        <fullName evidence="2">Uncharacterized protein</fullName>
    </submittedName>
</protein>
<evidence type="ECO:0000256" key="1">
    <source>
        <dbReference type="SAM" id="Phobius"/>
    </source>
</evidence>